<name>A0ABD1KCQ9_9TELE</name>
<dbReference type="CDD" id="cd00063">
    <property type="entry name" value="FN3"/>
    <property type="match status" value="2"/>
</dbReference>
<evidence type="ECO:0000256" key="3">
    <source>
        <dbReference type="ARBA" id="ARBA00022692"/>
    </source>
</evidence>
<dbReference type="SUPFAM" id="SSF49265">
    <property type="entry name" value="Fibronectin type III"/>
    <property type="match status" value="2"/>
</dbReference>
<feature type="domain" description="Fibronectin type-III" evidence="12">
    <location>
        <begin position="181"/>
        <end position="286"/>
    </location>
</feature>
<keyword evidence="9" id="KW-0675">Receptor</keyword>
<evidence type="ECO:0000256" key="1">
    <source>
        <dbReference type="ARBA" id="ARBA00004479"/>
    </source>
</evidence>
<keyword evidence="6 11" id="KW-1133">Transmembrane helix</keyword>
<keyword evidence="4" id="KW-0732">Signal</keyword>
<dbReference type="PANTHER" id="PTHR48423:SF2">
    <property type="entry name" value="INTERLEUKIN-12 RECEPTOR SUBUNIT BETA-2"/>
    <property type="match status" value="1"/>
</dbReference>
<protein>
    <recommendedName>
        <fullName evidence="12">Fibronectin type-III domain-containing protein</fullName>
    </recommendedName>
</protein>
<feature type="transmembrane region" description="Helical" evidence="11">
    <location>
        <begin position="6"/>
        <end position="25"/>
    </location>
</feature>
<evidence type="ECO:0000256" key="11">
    <source>
        <dbReference type="SAM" id="Phobius"/>
    </source>
</evidence>
<dbReference type="SMART" id="SM00060">
    <property type="entry name" value="FN3"/>
    <property type="match status" value="3"/>
</dbReference>
<evidence type="ECO:0000313" key="14">
    <source>
        <dbReference type="Proteomes" id="UP001591681"/>
    </source>
</evidence>
<evidence type="ECO:0000313" key="13">
    <source>
        <dbReference type="EMBL" id="KAL2096846.1"/>
    </source>
</evidence>
<evidence type="ECO:0000256" key="10">
    <source>
        <dbReference type="ARBA" id="ARBA00023180"/>
    </source>
</evidence>
<dbReference type="InterPro" id="IPR052672">
    <property type="entry name" value="Type1_Cytokine_Rcpt_Type2"/>
</dbReference>
<keyword evidence="14" id="KW-1185">Reference proteome</keyword>
<evidence type="ECO:0000256" key="6">
    <source>
        <dbReference type="ARBA" id="ARBA00022989"/>
    </source>
</evidence>
<evidence type="ECO:0000256" key="9">
    <source>
        <dbReference type="ARBA" id="ARBA00023170"/>
    </source>
</evidence>
<organism evidence="13 14">
    <name type="scientific">Coilia grayii</name>
    <name type="common">Gray's grenadier anchovy</name>
    <dbReference type="NCBI Taxonomy" id="363190"/>
    <lineage>
        <taxon>Eukaryota</taxon>
        <taxon>Metazoa</taxon>
        <taxon>Chordata</taxon>
        <taxon>Craniata</taxon>
        <taxon>Vertebrata</taxon>
        <taxon>Euteleostomi</taxon>
        <taxon>Actinopterygii</taxon>
        <taxon>Neopterygii</taxon>
        <taxon>Teleostei</taxon>
        <taxon>Clupei</taxon>
        <taxon>Clupeiformes</taxon>
        <taxon>Clupeoidei</taxon>
        <taxon>Engraulidae</taxon>
        <taxon>Coilinae</taxon>
        <taxon>Coilia</taxon>
    </lineage>
</organism>
<evidence type="ECO:0000256" key="8">
    <source>
        <dbReference type="ARBA" id="ARBA00023157"/>
    </source>
</evidence>
<dbReference type="AlphaFoldDB" id="A0ABD1KCQ9"/>
<feature type="transmembrane region" description="Helical" evidence="11">
    <location>
        <begin position="58"/>
        <end position="78"/>
    </location>
</feature>
<keyword evidence="7 11" id="KW-0472">Membrane</keyword>
<dbReference type="InterPro" id="IPR036116">
    <property type="entry name" value="FN3_sf"/>
</dbReference>
<reference evidence="13 14" key="1">
    <citation type="submission" date="2024-09" db="EMBL/GenBank/DDBJ databases">
        <title>A chromosome-level genome assembly of Gray's grenadier anchovy, Coilia grayii.</title>
        <authorList>
            <person name="Fu Z."/>
        </authorList>
    </citation>
    <scope>NUCLEOTIDE SEQUENCE [LARGE SCALE GENOMIC DNA]</scope>
    <source>
        <strain evidence="13">G4</strain>
        <tissue evidence="13">Muscle</tissue>
    </source>
</reference>
<feature type="transmembrane region" description="Helical" evidence="11">
    <location>
        <begin position="592"/>
        <end position="613"/>
    </location>
</feature>
<comment type="similarity">
    <text evidence="2">Belongs to the type I cytokine receptor family. Type 2 subfamily.</text>
</comment>
<sequence>MDELPNFPQAFCVLFGLIYTLHLDYPKRQCRLGGKYTSRGRTYFNRLRCVLRMTNRKAMLLLLAVGTALAKGIGALLLREPTIRYCVFLEHANVTCYWEPAANMSFKICYTLTVNTTVKVGSVWKLGHWVKQCITTHTHCSAPILSLKHNYSMDVQASLQGSHIRSATHYRHGLLEAKLYPPHFTKLLGIAEKPECLKLFWDKPKSFGLSRQEVENKSILLFQIELHSPEQPHVRVREKNVSAFYMLACNLVPGITYTARMRYRIVFGNGPWSDWSKSLTNTTTEAGFPMPNSMGSPYPLLWGPIPNSMGKPLLPGQANGKVLQYMVGCRGQEGVDGVCGLGQCGGALPAPRLSCQLPVPPHACSCSIWAANSAGTSPPAHITIPSATAVPGMLRPPLSSVWLTVLGDRQLLVRWVPGGGGGGVKGFVLQWSSVSPPTLASLHWDRVNASVREYIITEGVEPEMPCYVSVRALYGDNEPGPELFRKAFTRQGVPSAGPSVMLQELGEDSVTLRWGQPPLAQLRGFLLGYTIFYTNSSGHSHRKPLGNRTEVTLRGLKGKYNMCLEASTVGGSTVGPCITVLMAGGSVGVSTIFQWGSAFPIMVLFGLLVAFILRARIQRSLCLSIPDASRSSVSSSWPPPHLLQVAGRASGSAPSFILSGFLLFTEGRQQSDLTSVSGSGRTVGRRSPASVLSWTTPLWSLITRGVKLYRSVMSEAHPNACE</sequence>
<dbReference type="PROSITE" id="PS01353">
    <property type="entry name" value="HEMATOPO_REC_L_F2"/>
    <property type="match status" value="1"/>
</dbReference>
<dbReference type="PROSITE" id="PS50853">
    <property type="entry name" value="FN3"/>
    <property type="match status" value="2"/>
</dbReference>
<evidence type="ECO:0000256" key="4">
    <source>
        <dbReference type="ARBA" id="ARBA00022729"/>
    </source>
</evidence>
<dbReference type="Gene3D" id="2.60.40.10">
    <property type="entry name" value="Immunoglobulins"/>
    <property type="match status" value="3"/>
</dbReference>
<evidence type="ECO:0000256" key="5">
    <source>
        <dbReference type="ARBA" id="ARBA00022737"/>
    </source>
</evidence>
<dbReference type="PANTHER" id="PTHR48423">
    <property type="entry name" value="INTERLEUKIN-27 RECEPTOR SUBUNIT ALPHA"/>
    <property type="match status" value="1"/>
</dbReference>
<dbReference type="EMBL" id="JBHFQA010000006">
    <property type="protein sequence ID" value="KAL2096846.1"/>
    <property type="molecule type" value="Genomic_DNA"/>
</dbReference>
<comment type="subcellular location">
    <subcellularLocation>
        <location evidence="1">Membrane</location>
        <topology evidence="1">Single-pass type I membrane protein</topology>
    </subcellularLocation>
</comment>
<evidence type="ECO:0000256" key="2">
    <source>
        <dbReference type="ARBA" id="ARBA00008921"/>
    </source>
</evidence>
<feature type="domain" description="Fibronectin type-III" evidence="12">
    <location>
        <begin position="397"/>
        <end position="496"/>
    </location>
</feature>
<keyword evidence="3 11" id="KW-0812">Transmembrane</keyword>
<keyword evidence="10" id="KW-0325">Glycoprotein</keyword>
<dbReference type="InterPro" id="IPR003961">
    <property type="entry name" value="FN3_dom"/>
</dbReference>
<dbReference type="InterPro" id="IPR013783">
    <property type="entry name" value="Ig-like_fold"/>
</dbReference>
<evidence type="ECO:0000256" key="7">
    <source>
        <dbReference type="ARBA" id="ARBA00023136"/>
    </source>
</evidence>
<accession>A0ABD1KCQ9</accession>
<keyword evidence="8" id="KW-1015">Disulfide bond</keyword>
<dbReference type="InterPro" id="IPR003529">
    <property type="entry name" value="Hematopoietin_rcpt_Gp130_CS"/>
</dbReference>
<dbReference type="Proteomes" id="UP001591681">
    <property type="component" value="Unassembled WGS sequence"/>
</dbReference>
<dbReference type="GO" id="GO:0005886">
    <property type="term" value="C:plasma membrane"/>
    <property type="evidence" value="ECO:0007669"/>
    <property type="project" value="UniProtKB-ARBA"/>
</dbReference>
<proteinExistence type="inferred from homology"/>
<evidence type="ECO:0000259" key="12">
    <source>
        <dbReference type="PROSITE" id="PS50853"/>
    </source>
</evidence>
<keyword evidence="5" id="KW-0677">Repeat</keyword>
<gene>
    <name evidence="13" type="ORF">ACEWY4_006053</name>
</gene>
<comment type="caution">
    <text evidence="13">The sequence shown here is derived from an EMBL/GenBank/DDBJ whole genome shotgun (WGS) entry which is preliminary data.</text>
</comment>